<dbReference type="RefSeq" id="WP_188494577.1">
    <property type="nucleotide sequence ID" value="NZ_BMGA01000006.1"/>
</dbReference>
<evidence type="ECO:0008006" key="3">
    <source>
        <dbReference type="Google" id="ProtNLM"/>
    </source>
</evidence>
<reference evidence="2" key="1">
    <citation type="journal article" date="2019" name="Int. J. Syst. Evol. Microbiol.">
        <title>The Global Catalogue of Microorganisms (GCM) 10K type strain sequencing project: providing services to taxonomists for standard genome sequencing and annotation.</title>
        <authorList>
            <consortium name="The Broad Institute Genomics Platform"/>
            <consortium name="The Broad Institute Genome Sequencing Center for Infectious Disease"/>
            <person name="Wu L."/>
            <person name="Ma J."/>
        </authorList>
    </citation>
    <scope>NUCLEOTIDE SEQUENCE [LARGE SCALE GENOMIC DNA]</scope>
    <source>
        <strain evidence="2">CGMCC 1.12811</strain>
    </source>
</reference>
<gene>
    <name evidence="1" type="ORF">GCM10008015_24300</name>
</gene>
<evidence type="ECO:0000313" key="1">
    <source>
        <dbReference type="EMBL" id="GGA82682.1"/>
    </source>
</evidence>
<protein>
    <recommendedName>
        <fullName evidence="3">Peptidylprolyl isomerase</fullName>
    </recommendedName>
</protein>
<accession>A0ABQ1HN46</accession>
<organism evidence="1 2">
    <name type="scientific">Flavobacterium palustre</name>
    <dbReference type="NCBI Taxonomy" id="1476463"/>
    <lineage>
        <taxon>Bacteria</taxon>
        <taxon>Pseudomonadati</taxon>
        <taxon>Bacteroidota</taxon>
        <taxon>Flavobacteriia</taxon>
        <taxon>Flavobacteriales</taxon>
        <taxon>Flavobacteriaceae</taxon>
        <taxon>Flavobacterium</taxon>
    </lineage>
</organism>
<keyword evidence="2" id="KW-1185">Reference proteome</keyword>
<dbReference type="InterPro" id="IPR046357">
    <property type="entry name" value="PPIase_dom_sf"/>
</dbReference>
<comment type="caution">
    <text evidence="1">The sequence shown here is derived from an EMBL/GenBank/DDBJ whole genome shotgun (WGS) entry which is preliminary data.</text>
</comment>
<evidence type="ECO:0000313" key="2">
    <source>
        <dbReference type="Proteomes" id="UP000658793"/>
    </source>
</evidence>
<proteinExistence type="predicted"/>
<name>A0ABQ1HN46_9FLAO</name>
<dbReference type="SUPFAM" id="SSF54534">
    <property type="entry name" value="FKBP-like"/>
    <property type="match status" value="1"/>
</dbReference>
<dbReference type="EMBL" id="BMGA01000006">
    <property type="protein sequence ID" value="GGA82682.1"/>
    <property type="molecule type" value="Genomic_DNA"/>
</dbReference>
<dbReference type="Proteomes" id="UP000658793">
    <property type="component" value="Unassembled WGS sequence"/>
</dbReference>
<dbReference type="Gene3D" id="3.10.50.40">
    <property type="match status" value="1"/>
</dbReference>
<sequence>MNKFRYYFILIITSLALFSCSKDDNNSIEEVPLRDFQEQFTTDSIAIKEYLETYYIDIEDPNFADNDVIIKKITNSTTQPSIMSYLNNSTFPKLLKKNVELHGITYELYYLVLREGTGEKPCNVDEVLTSYKGEYLYRTVAKDAVPASGDTPAQPAVPSELLANQFEELKYPQSFFDLTGVVTGWSEVFPEFKTGDTPVSNADGTVSYSNFGAGVMFLPSGLAYYSSGQGSIPSYSPLVFSFKLYAVKRSDLDNDGIPSYLEDVDGDNYMRRLATGVENPDDSDGDGIPNYLDIDDDGDKFTTRSEITINGVVTPFASIPDCSGNIPTDTSKKKHLDSACH</sequence>
<dbReference type="PROSITE" id="PS51257">
    <property type="entry name" value="PROKAR_LIPOPROTEIN"/>
    <property type="match status" value="1"/>
</dbReference>